<dbReference type="GO" id="GO:0004460">
    <property type="term" value="F:L-lactate dehydrogenase (cytochrome) activity"/>
    <property type="evidence" value="ECO:0007669"/>
    <property type="project" value="UniProtKB-EC"/>
</dbReference>
<feature type="compositionally biased region" description="Basic and acidic residues" evidence="17">
    <location>
        <begin position="279"/>
        <end position="289"/>
    </location>
</feature>
<evidence type="ECO:0000256" key="13">
    <source>
        <dbReference type="ARBA" id="ARBA00061137"/>
    </source>
</evidence>
<dbReference type="PROSITE" id="PS50255">
    <property type="entry name" value="CYTOCHROME_B5_2"/>
    <property type="match status" value="1"/>
</dbReference>
<dbReference type="AlphaFoldDB" id="A0A8E2JGF9"/>
<accession>A0A8E2JGF9</accession>
<dbReference type="Gene3D" id="3.20.20.70">
    <property type="entry name" value="Aldolase class I"/>
    <property type="match status" value="1"/>
</dbReference>
<keyword evidence="10" id="KW-0408">Iron</keyword>
<dbReference type="InterPro" id="IPR000262">
    <property type="entry name" value="FMN-dep_DH"/>
</dbReference>
<dbReference type="FunFam" id="3.20.20.70:FF:000062">
    <property type="entry name" value="Cytochrome b2, mitochondrial, putative"/>
    <property type="match status" value="1"/>
</dbReference>
<dbReference type="InterPro" id="IPR036400">
    <property type="entry name" value="Cyt_B5-like_heme/steroid_sf"/>
</dbReference>
<dbReference type="PROSITE" id="PS51349">
    <property type="entry name" value="FMN_HYDROXY_ACID_DH_2"/>
    <property type="match status" value="1"/>
</dbReference>
<feature type="domain" description="FMN hydroxy acid dehydrogenase" evidence="19">
    <location>
        <begin position="108"/>
        <end position="471"/>
    </location>
</feature>
<evidence type="ECO:0000256" key="9">
    <source>
        <dbReference type="ARBA" id="ARBA00023002"/>
    </source>
</evidence>
<evidence type="ECO:0000313" key="21">
    <source>
        <dbReference type="Proteomes" id="UP000250266"/>
    </source>
</evidence>
<evidence type="ECO:0000313" key="20">
    <source>
        <dbReference type="EMBL" id="OCK81740.1"/>
    </source>
</evidence>
<dbReference type="InterPro" id="IPR037396">
    <property type="entry name" value="FMN_HAD"/>
</dbReference>
<keyword evidence="8" id="KW-0479">Metal-binding</keyword>
<evidence type="ECO:0000256" key="3">
    <source>
        <dbReference type="ARBA" id="ARBA00004569"/>
    </source>
</evidence>
<dbReference type="InterPro" id="IPR001199">
    <property type="entry name" value="Cyt_B5-like_heme/steroid-bd"/>
</dbReference>
<dbReference type="Proteomes" id="UP000250266">
    <property type="component" value="Unassembled WGS sequence"/>
</dbReference>
<keyword evidence="11" id="KW-0496">Mitochondrion</keyword>
<comment type="cofactor">
    <cofactor evidence="2">
        <name>heme b</name>
        <dbReference type="ChEBI" id="CHEBI:60344"/>
    </cofactor>
</comment>
<dbReference type="SMART" id="SM01117">
    <property type="entry name" value="Cyt-b5"/>
    <property type="match status" value="1"/>
</dbReference>
<sequence>MAREKLVTAEEVQKHSSASDCWLVIDGHVWDFTEFAPEHPGGAGIIHHYAGKDATTAYNSIHTPLLLPVTLASSKHIGKLEDPSNTLPTALLNPPQTCPPHLSPTTKPPLHTLISSNDFEAIASRTLAAKTWAFYSSAATDLISYKANIHAFDRIWWRPRILRNVRDVNTKTQILGCEAAVPFFVAPAAIAKLVHEEGEKAIARACGRRGVVQCISTNASFPVAEIVPTAPPFYPFFFQLYVNKDRESSARLLRSFAMLPTRPIRAIFVTVDAPVPGKREADERVRADESLSTPMSGVQAKNDAKGGGLGRTMAGYIDATLSWEDLEWLKEVTDLPIVLKGVMCAADAMMAVEYGVQGIVLSNHGGRNLDTSPPAIHTLLELHLNCPHIFDSLEVLLDGGIRRGTDILKALCLGATAVGIGRPFLYALNYGQEGVEHYIDIMKDELEVAMRLVGITDLAQCHPGLMITFEIDHLIPRGEEHPYAKKRVRSKM</sequence>
<evidence type="ECO:0000256" key="5">
    <source>
        <dbReference type="ARBA" id="ARBA00022617"/>
    </source>
</evidence>
<evidence type="ECO:0000256" key="14">
    <source>
        <dbReference type="ARBA" id="ARBA00061589"/>
    </source>
</evidence>
<feature type="region of interest" description="Disordered" evidence="17">
    <location>
        <begin position="279"/>
        <end position="306"/>
    </location>
</feature>
<dbReference type="SUPFAM" id="SSF55856">
    <property type="entry name" value="Cytochrome b5-like heme/steroid binding domain"/>
    <property type="match status" value="1"/>
</dbReference>
<feature type="domain" description="Cytochrome b5 heme-binding" evidence="18">
    <location>
        <begin position="4"/>
        <end position="81"/>
    </location>
</feature>
<evidence type="ECO:0000256" key="7">
    <source>
        <dbReference type="ARBA" id="ARBA00022643"/>
    </source>
</evidence>
<evidence type="ECO:0000256" key="1">
    <source>
        <dbReference type="ARBA" id="ARBA00001917"/>
    </source>
</evidence>
<protein>
    <recommendedName>
        <fullName evidence="16">L-lactate dehydrogenase (cytochrome)</fullName>
        <ecNumber evidence="15">1.1.2.3</ecNumber>
    </recommendedName>
</protein>
<name>A0A8E2JGF9_9PEZI</name>
<comment type="subcellular location">
    <subcellularLocation>
        <location evidence="3">Mitochondrion intermembrane space</location>
    </subcellularLocation>
</comment>
<comment type="subunit">
    <text evidence="4">Homotetramer.</text>
</comment>
<dbReference type="SUPFAM" id="SSF51395">
    <property type="entry name" value="FMN-linked oxidoreductases"/>
    <property type="match status" value="1"/>
</dbReference>
<dbReference type="Pfam" id="PF00173">
    <property type="entry name" value="Cyt-b5"/>
    <property type="match status" value="1"/>
</dbReference>
<proteinExistence type="inferred from homology"/>
<dbReference type="EC" id="1.1.2.3" evidence="15"/>
<dbReference type="CDD" id="cd02922">
    <property type="entry name" value="FCB2_FMN"/>
    <property type="match status" value="1"/>
</dbReference>
<dbReference type="InterPro" id="IPR013785">
    <property type="entry name" value="Aldolase_TIM"/>
</dbReference>
<dbReference type="PANTHER" id="PTHR10578:SF104">
    <property type="entry name" value="CYTOCHROME B2, MITOCHONDRIAL-RELATED"/>
    <property type="match status" value="1"/>
</dbReference>
<dbReference type="Pfam" id="PF01070">
    <property type="entry name" value="FMN_dh"/>
    <property type="match status" value="1"/>
</dbReference>
<evidence type="ECO:0000256" key="17">
    <source>
        <dbReference type="SAM" id="MobiDB-lite"/>
    </source>
</evidence>
<comment type="similarity">
    <text evidence="13">In the C-terminal section; belongs to the FMN-dependent alpha-hydroxy acid dehydrogenase family.</text>
</comment>
<comment type="catalytic activity">
    <reaction evidence="12">
        <text>(S)-lactate + 2 Fe(III)-[cytochrome c] = 2 Fe(II)-[cytochrome c] + pyruvate + 2 H(+)</text>
        <dbReference type="Rhea" id="RHEA:19909"/>
        <dbReference type="Rhea" id="RHEA-COMP:10350"/>
        <dbReference type="Rhea" id="RHEA-COMP:14399"/>
        <dbReference type="ChEBI" id="CHEBI:15361"/>
        <dbReference type="ChEBI" id="CHEBI:15378"/>
        <dbReference type="ChEBI" id="CHEBI:16651"/>
        <dbReference type="ChEBI" id="CHEBI:29033"/>
        <dbReference type="ChEBI" id="CHEBI:29034"/>
        <dbReference type="EC" id="1.1.2.3"/>
    </reaction>
    <physiologicalReaction direction="left-to-right" evidence="12">
        <dbReference type="Rhea" id="RHEA:19910"/>
    </physiologicalReaction>
</comment>
<dbReference type="GO" id="GO:0046872">
    <property type="term" value="F:metal ion binding"/>
    <property type="evidence" value="ECO:0007669"/>
    <property type="project" value="UniProtKB-KW"/>
</dbReference>
<comment type="cofactor">
    <cofactor evidence="1">
        <name>FMN</name>
        <dbReference type="ChEBI" id="CHEBI:58210"/>
    </cofactor>
</comment>
<evidence type="ECO:0000256" key="12">
    <source>
        <dbReference type="ARBA" id="ARBA00052399"/>
    </source>
</evidence>
<gene>
    <name evidence="20" type="ORF">K432DRAFT_433938</name>
</gene>
<evidence type="ECO:0000256" key="8">
    <source>
        <dbReference type="ARBA" id="ARBA00022723"/>
    </source>
</evidence>
<keyword evidence="9" id="KW-0560">Oxidoreductase</keyword>
<evidence type="ECO:0000259" key="18">
    <source>
        <dbReference type="PROSITE" id="PS50255"/>
    </source>
</evidence>
<dbReference type="OrthoDB" id="1925334at2759"/>
<evidence type="ECO:0000256" key="16">
    <source>
        <dbReference type="ARBA" id="ARBA00068515"/>
    </source>
</evidence>
<evidence type="ECO:0000259" key="19">
    <source>
        <dbReference type="PROSITE" id="PS51349"/>
    </source>
</evidence>
<dbReference type="GO" id="GO:0005758">
    <property type="term" value="C:mitochondrial intermembrane space"/>
    <property type="evidence" value="ECO:0007669"/>
    <property type="project" value="UniProtKB-SubCell"/>
</dbReference>
<evidence type="ECO:0000256" key="2">
    <source>
        <dbReference type="ARBA" id="ARBA00001970"/>
    </source>
</evidence>
<reference evidence="20 21" key="1">
    <citation type="journal article" date="2016" name="Nat. Commun.">
        <title>Ectomycorrhizal ecology is imprinted in the genome of the dominant symbiotic fungus Cenococcum geophilum.</title>
        <authorList>
            <consortium name="DOE Joint Genome Institute"/>
            <person name="Peter M."/>
            <person name="Kohler A."/>
            <person name="Ohm R.A."/>
            <person name="Kuo A."/>
            <person name="Krutzmann J."/>
            <person name="Morin E."/>
            <person name="Arend M."/>
            <person name="Barry K.W."/>
            <person name="Binder M."/>
            <person name="Choi C."/>
            <person name="Clum A."/>
            <person name="Copeland A."/>
            <person name="Grisel N."/>
            <person name="Haridas S."/>
            <person name="Kipfer T."/>
            <person name="LaButti K."/>
            <person name="Lindquist E."/>
            <person name="Lipzen A."/>
            <person name="Maire R."/>
            <person name="Meier B."/>
            <person name="Mihaltcheva S."/>
            <person name="Molinier V."/>
            <person name="Murat C."/>
            <person name="Poggeler S."/>
            <person name="Quandt C.A."/>
            <person name="Sperisen C."/>
            <person name="Tritt A."/>
            <person name="Tisserant E."/>
            <person name="Crous P.W."/>
            <person name="Henrissat B."/>
            <person name="Nehls U."/>
            <person name="Egli S."/>
            <person name="Spatafora J.W."/>
            <person name="Grigoriev I.V."/>
            <person name="Martin F.M."/>
        </authorList>
    </citation>
    <scope>NUCLEOTIDE SEQUENCE [LARGE SCALE GENOMIC DNA]</scope>
    <source>
        <strain evidence="20 21">CBS 459.81</strain>
    </source>
</reference>
<evidence type="ECO:0000256" key="10">
    <source>
        <dbReference type="ARBA" id="ARBA00023004"/>
    </source>
</evidence>
<evidence type="ECO:0000256" key="11">
    <source>
        <dbReference type="ARBA" id="ARBA00023128"/>
    </source>
</evidence>
<keyword evidence="5" id="KW-0349">Heme</keyword>
<evidence type="ECO:0000256" key="15">
    <source>
        <dbReference type="ARBA" id="ARBA00066458"/>
    </source>
</evidence>
<keyword evidence="21" id="KW-1185">Reference proteome</keyword>
<dbReference type="InterPro" id="IPR037458">
    <property type="entry name" value="L-MDH/L-LDH_FMN-bd"/>
</dbReference>
<dbReference type="Gene3D" id="3.10.120.10">
    <property type="entry name" value="Cytochrome b5-like heme/steroid binding domain"/>
    <property type="match status" value="1"/>
</dbReference>
<comment type="similarity">
    <text evidence="14">In the N-terminal section; belongs to the cytochrome b5 family.</text>
</comment>
<evidence type="ECO:0000256" key="6">
    <source>
        <dbReference type="ARBA" id="ARBA00022630"/>
    </source>
</evidence>
<organism evidence="20 21">
    <name type="scientific">Lepidopterella palustris CBS 459.81</name>
    <dbReference type="NCBI Taxonomy" id="1314670"/>
    <lineage>
        <taxon>Eukaryota</taxon>
        <taxon>Fungi</taxon>
        <taxon>Dikarya</taxon>
        <taxon>Ascomycota</taxon>
        <taxon>Pezizomycotina</taxon>
        <taxon>Dothideomycetes</taxon>
        <taxon>Pleosporomycetidae</taxon>
        <taxon>Mytilinidiales</taxon>
        <taxon>Argynnaceae</taxon>
        <taxon>Lepidopterella</taxon>
    </lineage>
</organism>
<keyword evidence="6" id="KW-0285">Flavoprotein</keyword>
<keyword evidence="7" id="KW-0288">FMN</keyword>
<dbReference type="EMBL" id="KV744910">
    <property type="protein sequence ID" value="OCK81740.1"/>
    <property type="molecule type" value="Genomic_DNA"/>
</dbReference>
<dbReference type="PANTHER" id="PTHR10578">
    <property type="entry name" value="S -2-HYDROXY-ACID OXIDASE-RELATED"/>
    <property type="match status" value="1"/>
</dbReference>
<evidence type="ECO:0000256" key="4">
    <source>
        <dbReference type="ARBA" id="ARBA00011881"/>
    </source>
</evidence>